<dbReference type="InterPro" id="IPR040145">
    <property type="entry name" value="ITM2"/>
</dbReference>
<keyword evidence="9" id="KW-1003">Cell membrane</keyword>
<dbReference type="PROSITE" id="PS50869">
    <property type="entry name" value="BRICHOS"/>
    <property type="match status" value="1"/>
</dbReference>
<evidence type="ECO:0000256" key="8">
    <source>
        <dbReference type="ARBA" id="ARBA00023180"/>
    </source>
</evidence>
<dbReference type="EMBL" id="BT077324">
    <property type="protein sequence ID" value="ACO11748.1"/>
    <property type="molecule type" value="mRNA"/>
</dbReference>
<dbReference type="Pfam" id="PF04089">
    <property type="entry name" value="BRICHOS"/>
    <property type="match status" value="1"/>
</dbReference>
<feature type="compositionally biased region" description="Polar residues" evidence="10">
    <location>
        <begin position="1"/>
        <end position="11"/>
    </location>
</feature>
<keyword evidence="7" id="KW-1015">Disulfide bond</keyword>
<evidence type="ECO:0000256" key="5">
    <source>
        <dbReference type="ARBA" id="ARBA00022989"/>
    </source>
</evidence>
<organism evidence="12">
    <name type="scientific">Caligus rogercresseyi</name>
    <name type="common">Sea louse</name>
    <dbReference type="NCBI Taxonomy" id="217165"/>
    <lineage>
        <taxon>Eukaryota</taxon>
        <taxon>Metazoa</taxon>
        <taxon>Ecdysozoa</taxon>
        <taxon>Arthropoda</taxon>
        <taxon>Crustacea</taxon>
        <taxon>Multicrustacea</taxon>
        <taxon>Hexanauplia</taxon>
        <taxon>Copepoda</taxon>
        <taxon>Siphonostomatoida</taxon>
        <taxon>Caligidae</taxon>
        <taxon>Caligus</taxon>
    </lineage>
</organism>
<evidence type="ECO:0000256" key="7">
    <source>
        <dbReference type="ARBA" id="ARBA00023157"/>
    </source>
</evidence>
<evidence type="ECO:0000313" key="12">
    <source>
        <dbReference type="EMBL" id="ACO11748.1"/>
    </source>
</evidence>
<feature type="region of interest" description="Disordered" evidence="10">
    <location>
        <begin position="1"/>
        <end position="39"/>
    </location>
</feature>
<dbReference type="PANTHER" id="PTHR10962:SF1">
    <property type="entry name" value="INTEGRAL MEMBRANE PROTEIN 2"/>
    <property type="match status" value="1"/>
</dbReference>
<dbReference type="PANTHER" id="PTHR10962">
    <property type="entry name" value="INTEGRAL TRANSMEMBRANE PROTEIN 2"/>
    <property type="match status" value="1"/>
</dbReference>
<comment type="similarity">
    <text evidence="2 9">Belongs to the ITM2 family.</text>
</comment>
<comment type="subcellular location">
    <subcellularLocation>
        <location evidence="1 9">Membrane</location>
        <topology evidence="1 9">Single-pass type II membrane protein</topology>
    </subcellularLocation>
</comment>
<accession>C1BRU5</accession>
<evidence type="ECO:0000259" key="11">
    <source>
        <dbReference type="PROSITE" id="PS50869"/>
    </source>
</evidence>
<feature type="domain" description="BRICHOS" evidence="11">
    <location>
        <begin position="174"/>
        <end position="269"/>
    </location>
</feature>
<feature type="transmembrane region" description="Helical" evidence="9">
    <location>
        <begin position="72"/>
        <end position="92"/>
    </location>
</feature>
<sequence>MTVLTKGNTFLSEKKSTDPAHSEKASDSTEKQKLNEEPPKYKILDDAYTSVPINDGFDNTDFRQGTVISQTFLLLIGIVAMTVGFMGATHLYKQLEYQSSFRGVCRIPYQKLLDTSSAMVTGDFKNHENHDKVYSSMNPWVQRSSVAEKIMVGDSVELDYELDIETNAYESLEIPEISRGRYLHDFKMNKTAIIDPKASRCFVMPLNREEIEPPRSLVDIIKKMRDGTYKLDFRKIRKDTRVVLPALTDLTDYGFFIEKSCYDKKTYRLEEATGTRFIRSAEEKHEISVEPFIELAGKTVLTYNIINLNDIQKKK</sequence>
<dbReference type="InterPro" id="IPR007084">
    <property type="entry name" value="BRICHOS_dom"/>
</dbReference>
<dbReference type="GO" id="GO:0070062">
    <property type="term" value="C:extracellular exosome"/>
    <property type="evidence" value="ECO:0007669"/>
    <property type="project" value="TreeGrafter"/>
</dbReference>
<dbReference type="GO" id="GO:0005794">
    <property type="term" value="C:Golgi apparatus"/>
    <property type="evidence" value="ECO:0007669"/>
    <property type="project" value="TreeGrafter"/>
</dbReference>
<evidence type="ECO:0000256" key="4">
    <source>
        <dbReference type="ARBA" id="ARBA00022968"/>
    </source>
</evidence>
<reference evidence="12" key="1">
    <citation type="submission" date="2009-03" db="EMBL/GenBank/DDBJ databases">
        <title>Caligus rogercresseyi ESTs and full-length cDNAs.</title>
        <authorList>
            <person name="Yasuike M."/>
            <person name="von Schalburg K."/>
            <person name="Cooper G."/>
            <person name="Leong J."/>
            <person name="Jones S.R.M."/>
            <person name="Koop B.F."/>
        </authorList>
    </citation>
    <scope>NUCLEOTIDE SEQUENCE</scope>
    <source>
        <tissue evidence="12">Whole body</tissue>
    </source>
</reference>
<keyword evidence="3 9" id="KW-0812">Transmembrane</keyword>
<evidence type="ECO:0000256" key="1">
    <source>
        <dbReference type="ARBA" id="ARBA00004606"/>
    </source>
</evidence>
<keyword evidence="5 9" id="KW-1133">Transmembrane helix</keyword>
<keyword evidence="8" id="KW-0325">Glycoprotein</keyword>
<keyword evidence="4 9" id="KW-0735">Signal-anchor</keyword>
<proteinExistence type="evidence at transcript level"/>
<name>C1BRU5_CALRO</name>
<keyword evidence="6 9" id="KW-0472">Membrane</keyword>
<feature type="compositionally biased region" description="Basic and acidic residues" evidence="10">
    <location>
        <begin position="12"/>
        <end position="39"/>
    </location>
</feature>
<gene>
    <name evidence="12" type="primary">ITM2B</name>
</gene>
<protein>
    <recommendedName>
        <fullName evidence="9">Integral membrane protein 2</fullName>
    </recommendedName>
</protein>
<evidence type="ECO:0000256" key="9">
    <source>
        <dbReference type="RuleBase" id="RU367061"/>
    </source>
</evidence>
<dbReference type="GO" id="GO:0001540">
    <property type="term" value="F:amyloid-beta binding"/>
    <property type="evidence" value="ECO:0007669"/>
    <property type="project" value="TreeGrafter"/>
</dbReference>
<dbReference type="AlphaFoldDB" id="C1BRU5"/>
<evidence type="ECO:0000256" key="3">
    <source>
        <dbReference type="ARBA" id="ARBA00022692"/>
    </source>
</evidence>
<evidence type="ECO:0000256" key="2">
    <source>
        <dbReference type="ARBA" id="ARBA00006794"/>
    </source>
</evidence>
<evidence type="ECO:0000256" key="6">
    <source>
        <dbReference type="ARBA" id="ARBA00023136"/>
    </source>
</evidence>
<dbReference type="GO" id="GO:0005886">
    <property type="term" value="C:plasma membrane"/>
    <property type="evidence" value="ECO:0007669"/>
    <property type="project" value="UniProtKB-UniRule"/>
</dbReference>
<dbReference type="SMART" id="SM01039">
    <property type="entry name" value="BRICHOS"/>
    <property type="match status" value="1"/>
</dbReference>
<dbReference type="GO" id="GO:0042985">
    <property type="term" value="P:negative regulation of amyloid precursor protein biosynthetic process"/>
    <property type="evidence" value="ECO:0007669"/>
    <property type="project" value="TreeGrafter"/>
</dbReference>
<evidence type="ECO:0000256" key="10">
    <source>
        <dbReference type="SAM" id="MobiDB-lite"/>
    </source>
</evidence>